<dbReference type="SMART" id="SM00458">
    <property type="entry name" value="RICIN"/>
    <property type="match status" value="1"/>
</dbReference>
<dbReference type="Gene3D" id="2.80.10.50">
    <property type="match status" value="3"/>
</dbReference>
<accession>A0A139R5D1</accession>
<sequence>MKKTKRVLSLMFSILLLVAMTLTGVSLLKADTNIQTTTSWNFEDSNFKDLGTLSDTRTVDGLTLVATDSLPMQVKVKNVTLGDKSFTYALALNGKGDQNGRAVKVPVAANDVVKVTLQSSSSTEARTLILADSAGNQLSTMTADVTANTQSYTYTGSEDAIWLYSQNSGIDLFEIEVESTETSTGDTATPDSSADETVTIDTNNLSDNQLSSDQLAESKVASNAAQNYLADGWYYLKNINSQKYLDVSGKRDADGNNVIQYSGNGGDNQKWYVTNLGNNYITLRSGLSGGRMLDVANGRRTDGTNIQIYSANGADAQIFQVVPTKTANTYCLLTKCSGGTQAVDVNGWSKEDNGDIKTWTYNGYECQQFKFESTTANSGNSSSGGSTNTSDGTVVTNYKDLLSAVSKAEKAGGGKVYVKGTSIACSGQIALSKTNANVQIIGVKNSDGTYPRLDFSTFMNQYIGKASSDTAVGVRITGSKYTLQNLIVEHAPDNGIQIKGSNAGNNKVSNCITRYNNDAGLQVTLGAYKNTIEYVCSYRNCDVYTRGGNADGFAPKLGAGSGNTFSYCYAWDNSDDGWDSFDKVGNVTPDISYTYCAVWNNGNPNVFTGKYDFDNGKALDENLLLVQLIKAKDSSFASKYAKRQFSLPTGNFIQTDAGTISLSAWTGSSFDGNPNGFKLGSAYSKSSVTRNLSYCLAFDESKKGFDNNNSSVIGYFNHCIAFDNGYNYYIQPLTIKGWSSVQGFSGKSGDKLPSGRSVSTPSSSSQSSIRKSVESTKNSIIASCQANKIPGKVTFNVFN</sequence>
<dbReference type="InterPro" id="IPR035992">
    <property type="entry name" value="Ricin_B-like_lectins"/>
</dbReference>
<comment type="caution">
    <text evidence="3">The sequence shown here is derived from an EMBL/GenBank/DDBJ whole genome shotgun (WGS) entry which is preliminary data.</text>
</comment>
<feature type="domain" description="Ricin B lectin" evidence="2">
    <location>
        <begin position="232"/>
        <end position="372"/>
    </location>
</feature>
<dbReference type="Pfam" id="PF14200">
    <property type="entry name" value="RicinB_lectin_2"/>
    <property type="match status" value="1"/>
</dbReference>
<organism evidence="3 4">
    <name type="scientific">Streptococcus gallolyticus</name>
    <dbReference type="NCBI Taxonomy" id="315405"/>
    <lineage>
        <taxon>Bacteria</taxon>
        <taxon>Bacillati</taxon>
        <taxon>Bacillota</taxon>
        <taxon>Bacilli</taxon>
        <taxon>Lactobacillales</taxon>
        <taxon>Streptococcaceae</taxon>
        <taxon>Streptococcus</taxon>
    </lineage>
</organism>
<dbReference type="EMBL" id="LQXV01000120">
    <property type="protein sequence ID" value="KXU09947.1"/>
    <property type="molecule type" value="Genomic_DNA"/>
</dbReference>
<feature type="region of interest" description="Disordered" evidence="1">
    <location>
        <begin position="748"/>
        <end position="771"/>
    </location>
</feature>
<dbReference type="SUPFAM" id="SSF50370">
    <property type="entry name" value="Ricin B-like lectins"/>
    <property type="match status" value="1"/>
</dbReference>
<protein>
    <recommendedName>
        <fullName evidence="2">Ricin B lectin domain-containing protein</fullName>
    </recommendedName>
</protein>
<dbReference type="AlphaFoldDB" id="A0A139R5D1"/>
<dbReference type="InterPro" id="IPR011050">
    <property type="entry name" value="Pectin_lyase_fold/virulence"/>
</dbReference>
<dbReference type="RefSeq" id="WP_061459795.1">
    <property type="nucleotide sequence ID" value="NZ_KQ970569.1"/>
</dbReference>
<dbReference type="SUPFAM" id="SSF51126">
    <property type="entry name" value="Pectin lyase-like"/>
    <property type="match status" value="1"/>
</dbReference>
<dbReference type="InterPro" id="IPR012334">
    <property type="entry name" value="Pectin_lyas_fold"/>
</dbReference>
<dbReference type="PATRIC" id="fig|315405.12.peg.506"/>
<evidence type="ECO:0000313" key="3">
    <source>
        <dbReference type="EMBL" id="KXU09947.1"/>
    </source>
</evidence>
<evidence type="ECO:0000256" key="1">
    <source>
        <dbReference type="SAM" id="MobiDB-lite"/>
    </source>
</evidence>
<feature type="compositionally biased region" description="Low complexity" evidence="1">
    <location>
        <begin position="754"/>
        <end position="770"/>
    </location>
</feature>
<dbReference type="PROSITE" id="PS50231">
    <property type="entry name" value="RICIN_B_LECTIN"/>
    <property type="match status" value="1"/>
</dbReference>
<evidence type="ECO:0000259" key="2">
    <source>
        <dbReference type="SMART" id="SM00458"/>
    </source>
</evidence>
<evidence type="ECO:0000313" key="4">
    <source>
        <dbReference type="Proteomes" id="UP000071927"/>
    </source>
</evidence>
<name>A0A139R5D1_9STRE</name>
<dbReference type="Proteomes" id="UP000071927">
    <property type="component" value="Unassembled WGS sequence"/>
</dbReference>
<proteinExistence type="predicted"/>
<dbReference type="InterPro" id="IPR000772">
    <property type="entry name" value="Ricin_B_lectin"/>
</dbReference>
<dbReference type="CDD" id="cd00161">
    <property type="entry name" value="beta-trefoil_Ricin-like"/>
    <property type="match status" value="1"/>
</dbReference>
<gene>
    <name evidence="3" type="ORF">SGADD03_00391</name>
</gene>
<dbReference type="Gene3D" id="2.160.20.10">
    <property type="entry name" value="Single-stranded right-handed beta-helix, Pectin lyase-like"/>
    <property type="match status" value="1"/>
</dbReference>
<reference evidence="3 4" key="1">
    <citation type="submission" date="2016-01" db="EMBL/GenBank/DDBJ databases">
        <title>Highly variable Streptococcus oralis are common among viridans streptococci isolated from primates.</title>
        <authorList>
            <person name="Denapaite D."/>
            <person name="Rieger M."/>
            <person name="Koendgen S."/>
            <person name="Brueckner R."/>
            <person name="Ochigava I."/>
            <person name="Kappeler P."/>
            <person name="Maetz-Rensing K."/>
            <person name="Leendertz F."/>
            <person name="Hakenbeck R."/>
        </authorList>
    </citation>
    <scope>NUCLEOTIDE SEQUENCE [LARGE SCALE GENOMIC DNA]</scope>
    <source>
        <strain evidence="3 4">DD03</strain>
    </source>
</reference>